<proteinExistence type="predicted"/>
<protein>
    <submittedName>
        <fullName evidence="2">Uncharacterized protein</fullName>
    </submittedName>
</protein>
<reference evidence="2 3" key="1">
    <citation type="submission" date="2024-11" db="EMBL/GenBank/DDBJ databases">
        <title>A near-complete genome assembly of Cinchona calisaya.</title>
        <authorList>
            <person name="Lian D.C."/>
            <person name="Zhao X.W."/>
            <person name="Wei L."/>
        </authorList>
    </citation>
    <scope>NUCLEOTIDE SEQUENCE [LARGE SCALE GENOMIC DNA]</scope>
    <source>
        <tissue evidence="2">Nenye</tissue>
    </source>
</reference>
<dbReference type="AlphaFoldDB" id="A0ABD3ANX9"/>
<comment type="caution">
    <text evidence="2">The sequence shown here is derived from an EMBL/GenBank/DDBJ whole genome shotgun (WGS) entry which is preliminary data.</text>
</comment>
<dbReference type="EMBL" id="JBJUIK010000003">
    <property type="protein sequence ID" value="KAL3532776.1"/>
    <property type="molecule type" value="Genomic_DNA"/>
</dbReference>
<gene>
    <name evidence="2" type="ORF">ACH5RR_006297</name>
</gene>
<evidence type="ECO:0000313" key="3">
    <source>
        <dbReference type="Proteomes" id="UP001630127"/>
    </source>
</evidence>
<accession>A0ABD3ANX9</accession>
<name>A0ABD3ANX9_9GENT</name>
<feature type="region of interest" description="Disordered" evidence="1">
    <location>
        <begin position="143"/>
        <end position="197"/>
    </location>
</feature>
<organism evidence="2 3">
    <name type="scientific">Cinchona calisaya</name>
    <dbReference type="NCBI Taxonomy" id="153742"/>
    <lineage>
        <taxon>Eukaryota</taxon>
        <taxon>Viridiplantae</taxon>
        <taxon>Streptophyta</taxon>
        <taxon>Embryophyta</taxon>
        <taxon>Tracheophyta</taxon>
        <taxon>Spermatophyta</taxon>
        <taxon>Magnoliopsida</taxon>
        <taxon>eudicotyledons</taxon>
        <taxon>Gunneridae</taxon>
        <taxon>Pentapetalae</taxon>
        <taxon>asterids</taxon>
        <taxon>lamiids</taxon>
        <taxon>Gentianales</taxon>
        <taxon>Rubiaceae</taxon>
        <taxon>Cinchonoideae</taxon>
        <taxon>Cinchoneae</taxon>
        <taxon>Cinchona</taxon>
    </lineage>
</organism>
<keyword evidence="3" id="KW-1185">Reference proteome</keyword>
<evidence type="ECO:0000313" key="2">
    <source>
        <dbReference type="EMBL" id="KAL3532776.1"/>
    </source>
</evidence>
<sequence length="197" mass="21568">MVNKETSIACISGESVSLKVTQSGTDLKRLLAEAKKERSSPGPRINVLRVDRDGLVSLAKHLGYRPQYSATVNGKPTSLKVKQVDLLSFSLIISKVVDKQIMMHGFPDGHEPRNGNGFDWMKIREDDDRGRYRKWNLGSGTILSMSKAGSSSSRLQPKTADKGTSSSSQPKAVDKGTSSNSKPKMADKRPPKTSKKH</sequence>
<evidence type="ECO:0000256" key="1">
    <source>
        <dbReference type="SAM" id="MobiDB-lite"/>
    </source>
</evidence>
<dbReference type="Proteomes" id="UP001630127">
    <property type="component" value="Unassembled WGS sequence"/>
</dbReference>
<feature type="compositionally biased region" description="Polar residues" evidence="1">
    <location>
        <begin position="143"/>
        <end position="182"/>
    </location>
</feature>